<dbReference type="CDD" id="cd16936">
    <property type="entry name" value="HATPase_RsbW-like"/>
    <property type="match status" value="1"/>
</dbReference>
<keyword evidence="1" id="KW-0418">Kinase</keyword>
<name>A0ABT4S4R7_9ACTN</name>
<dbReference type="PANTHER" id="PTHR35526:SF3">
    <property type="entry name" value="ANTI-SIGMA-F FACTOR RSBW"/>
    <property type="match status" value="1"/>
</dbReference>
<evidence type="ECO:0000313" key="4">
    <source>
        <dbReference type="Proteomes" id="UP001144036"/>
    </source>
</evidence>
<evidence type="ECO:0000259" key="2">
    <source>
        <dbReference type="Pfam" id="PF13581"/>
    </source>
</evidence>
<dbReference type="Pfam" id="PF13581">
    <property type="entry name" value="HATPase_c_2"/>
    <property type="match status" value="1"/>
</dbReference>
<dbReference type="EMBL" id="JAPNNL010000004">
    <property type="protein sequence ID" value="MDA0632140.1"/>
    <property type="molecule type" value="Genomic_DNA"/>
</dbReference>
<dbReference type="SUPFAM" id="SSF55874">
    <property type="entry name" value="ATPase domain of HSP90 chaperone/DNA topoisomerase II/histidine kinase"/>
    <property type="match status" value="1"/>
</dbReference>
<dbReference type="RefSeq" id="WP_270152920.1">
    <property type="nucleotide sequence ID" value="NZ_JAPNNL010000004.1"/>
</dbReference>
<keyword evidence="3" id="KW-0547">Nucleotide-binding</keyword>
<dbReference type="PANTHER" id="PTHR35526">
    <property type="entry name" value="ANTI-SIGMA-F FACTOR RSBW-RELATED"/>
    <property type="match status" value="1"/>
</dbReference>
<feature type="domain" description="Histidine kinase/HSP90-like ATPase" evidence="2">
    <location>
        <begin position="46"/>
        <end position="139"/>
    </location>
</feature>
<organism evidence="3 4">
    <name type="scientific">Nonomuraea corallina</name>
    <dbReference type="NCBI Taxonomy" id="2989783"/>
    <lineage>
        <taxon>Bacteria</taxon>
        <taxon>Bacillati</taxon>
        <taxon>Actinomycetota</taxon>
        <taxon>Actinomycetes</taxon>
        <taxon>Streptosporangiales</taxon>
        <taxon>Streptosporangiaceae</taxon>
        <taxon>Nonomuraea</taxon>
    </lineage>
</organism>
<evidence type="ECO:0000313" key="3">
    <source>
        <dbReference type="EMBL" id="MDA0632140.1"/>
    </source>
</evidence>
<keyword evidence="4" id="KW-1185">Reference proteome</keyword>
<dbReference type="InterPro" id="IPR003594">
    <property type="entry name" value="HATPase_dom"/>
</dbReference>
<reference evidence="3" key="1">
    <citation type="submission" date="2022-11" db="EMBL/GenBank/DDBJ databases">
        <title>Nonomuraea corallina sp. nov., a new species of the genus Nonomuraea isolated from sea side sediment in Thai sea.</title>
        <authorList>
            <person name="Ngamcharungchit C."/>
            <person name="Matsumoto A."/>
            <person name="Suriyachadkun C."/>
            <person name="Panbangred W."/>
            <person name="Inahashi Y."/>
            <person name="Intra B."/>
        </authorList>
    </citation>
    <scope>NUCLEOTIDE SEQUENCE</scope>
    <source>
        <strain evidence="3">MCN248</strain>
    </source>
</reference>
<dbReference type="Proteomes" id="UP001144036">
    <property type="component" value="Unassembled WGS sequence"/>
</dbReference>
<protein>
    <submittedName>
        <fullName evidence="3">ATP-binding protein</fullName>
    </submittedName>
</protein>
<accession>A0ABT4S4R7</accession>
<keyword evidence="1" id="KW-0808">Transferase</keyword>
<dbReference type="GO" id="GO:0005524">
    <property type="term" value="F:ATP binding"/>
    <property type="evidence" value="ECO:0007669"/>
    <property type="project" value="UniProtKB-KW"/>
</dbReference>
<comment type="caution">
    <text evidence="3">The sequence shown here is derived from an EMBL/GenBank/DDBJ whole genome shotgun (WGS) entry which is preliminary data.</text>
</comment>
<evidence type="ECO:0000256" key="1">
    <source>
        <dbReference type="ARBA" id="ARBA00022527"/>
    </source>
</evidence>
<gene>
    <name evidence="3" type="ORF">OUY22_01835</name>
</gene>
<keyword evidence="3" id="KW-0067">ATP-binding</keyword>
<dbReference type="InterPro" id="IPR050267">
    <property type="entry name" value="Anti-sigma-factor_SerPK"/>
</dbReference>
<keyword evidence="1" id="KW-0723">Serine/threonine-protein kinase</keyword>
<dbReference type="InterPro" id="IPR036890">
    <property type="entry name" value="HATPase_C_sf"/>
</dbReference>
<proteinExistence type="predicted"/>
<sequence>MDLGGGVVDGLLFGEIVPGAAQSAKAAAVAERSSTVGRSMVWRLRDDARAVGDARDLVRRALLLVGLGRELVDDAVLMVSELVTNAVLYGDAPYELVVRVDPAEVVCMVVDAGAVLPVRRGANAQAERGRGLLIVAELSAGLYGCIPQGFATCPGLAGKATWFALPRTAGRR</sequence>
<dbReference type="Gene3D" id="3.30.565.10">
    <property type="entry name" value="Histidine kinase-like ATPase, C-terminal domain"/>
    <property type="match status" value="1"/>
</dbReference>